<evidence type="ECO:0000313" key="2">
    <source>
        <dbReference type="EMBL" id="HIU94109.1"/>
    </source>
</evidence>
<evidence type="ECO:0000256" key="1">
    <source>
        <dbReference type="SAM" id="Coils"/>
    </source>
</evidence>
<keyword evidence="1" id="KW-0175">Coiled coil</keyword>
<protein>
    <submittedName>
        <fullName evidence="2">Uncharacterized protein</fullName>
    </submittedName>
</protein>
<gene>
    <name evidence="2" type="ORF">IAD24_03015</name>
</gene>
<name>A0A9D1N2V2_9FIRM</name>
<reference evidence="2" key="2">
    <citation type="journal article" date="2021" name="PeerJ">
        <title>Extensive microbial diversity within the chicken gut microbiome revealed by metagenomics and culture.</title>
        <authorList>
            <person name="Gilroy R."/>
            <person name="Ravi A."/>
            <person name="Getino M."/>
            <person name="Pursley I."/>
            <person name="Horton D.L."/>
            <person name="Alikhan N.F."/>
            <person name="Baker D."/>
            <person name="Gharbi K."/>
            <person name="Hall N."/>
            <person name="Watson M."/>
            <person name="Adriaenssens E.M."/>
            <person name="Foster-Nyarko E."/>
            <person name="Jarju S."/>
            <person name="Secka A."/>
            <person name="Antonio M."/>
            <person name="Oren A."/>
            <person name="Chaudhuri R.R."/>
            <person name="La Ragione R."/>
            <person name="Hildebrand F."/>
            <person name="Pallen M.J."/>
        </authorList>
    </citation>
    <scope>NUCLEOTIDE SEQUENCE</scope>
    <source>
        <strain evidence="2">ChiGjej2B2-16831</strain>
    </source>
</reference>
<accession>A0A9D1N2V2</accession>
<dbReference type="Proteomes" id="UP000824128">
    <property type="component" value="Unassembled WGS sequence"/>
</dbReference>
<proteinExistence type="predicted"/>
<feature type="coiled-coil region" evidence="1">
    <location>
        <begin position="215"/>
        <end position="242"/>
    </location>
</feature>
<reference evidence="2" key="1">
    <citation type="submission" date="2020-10" db="EMBL/GenBank/DDBJ databases">
        <authorList>
            <person name="Gilroy R."/>
        </authorList>
    </citation>
    <scope>NUCLEOTIDE SEQUENCE</scope>
    <source>
        <strain evidence="2">ChiGjej2B2-16831</strain>
    </source>
</reference>
<dbReference type="EMBL" id="DVNZ01000097">
    <property type="protein sequence ID" value="HIU94109.1"/>
    <property type="molecule type" value="Genomic_DNA"/>
</dbReference>
<dbReference type="AlphaFoldDB" id="A0A9D1N2V2"/>
<evidence type="ECO:0000313" key="3">
    <source>
        <dbReference type="Proteomes" id="UP000824128"/>
    </source>
</evidence>
<comment type="caution">
    <text evidence="2">The sequence shown here is derived from an EMBL/GenBank/DDBJ whole genome shotgun (WGS) entry which is preliminary data.</text>
</comment>
<sequence length="661" mass="70637">MQEEAEAAGEALAALDTTDIYQGLAMAREQANGFVSVLSKLGDGEGRLTNLHDAVMETARAMAGELGITDDAAIVKIGEELLEGLYDTYPGIADYVDTATGMLLDGWKEGIAEATNPWAELFEAAKLEDALKAAKRDMAALEDSSLWAELLAPGGKGLYQYAGDWARELIPDGTREEVQAQAEAFVEAFFTMFADIDTSIMDADGRIAAGMEGIVATMRQAAHDAQAEAAKLETAYQSLHADAIAREQAVRGLTDMMGYVRRGDAQNVRNTFEGLSTQAVDAITAAIPELIDKLMDGTYAAEDFEAAIARLREAGTRAGRDAWEEYFRGTADGLKAQSAQWREAMRGIIAEVSDAEDRADVFYAALMRLSDEGLDVSGLLDQYGALAAALLNGSANADELYASLARLGELEALQLDLEHADALGNAATSIDPAGESYDPLAALDAYALLEAEYQELTLLQRGSAEYLARAKQLTQEQTAAVYDQAAAYGVVTQLQAQSARAAAEGQRERKFSGIEENSYAGGVDFLTGAVRQAEENGRDVVQAWNDALAQLDEAGHLEAMASMFGDISNLAVACGGNVAQIVEELYALQETAQAVSLSDMAQALREEREGNFADADGYQEQIGSLMAAFGEGGMEGVRAAMDVWNSFDESLQQSIAQTYPS</sequence>
<organism evidence="2 3">
    <name type="scientific">Candidatus Aphodomorpha intestinavium</name>
    <dbReference type="NCBI Taxonomy" id="2840672"/>
    <lineage>
        <taxon>Bacteria</taxon>
        <taxon>Bacillati</taxon>
        <taxon>Bacillota</taxon>
        <taxon>Clostridia</taxon>
        <taxon>Eubacteriales</taxon>
        <taxon>Candidatus Aphodomorpha</taxon>
    </lineage>
</organism>